<dbReference type="InterPro" id="IPR036278">
    <property type="entry name" value="Sialidase_sf"/>
</dbReference>
<comment type="similarity">
    <text evidence="2">Belongs to the glycosyl hydrolase 33 family.</text>
</comment>
<dbReference type="PANTHER" id="PTHR10628">
    <property type="entry name" value="SIALIDASE"/>
    <property type="match status" value="1"/>
</dbReference>
<organism evidence="5 6">
    <name type="scientific">Niabella yanshanensis</name>
    <dbReference type="NCBI Taxonomy" id="577386"/>
    <lineage>
        <taxon>Bacteria</taxon>
        <taxon>Pseudomonadati</taxon>
        <taxon>Bacteroidota</taxon>
        <taxon>Chitinophagia</taxon>
        <taxon>Chitinophagales</taxon>
        <taxon>Chitinophagaceae</taxon>
        <taxon>Niabella</taxon>
    </lineage>
</organism>
<dbReference type="PANTHER" id="PTHR10628:SF30">
    <property type="entry name" value="EXO-ALPHA-SIALIDASE"/>
    <property type="match status" value="1"/>
</dbReference>
<sequence>MLRLLVVVLILVIKTSLAQQPVESVVWPQATPGDAIKEHFVYGLTVAADGTLLAFSEGRLSPGDASPHHIVLKRSADNGKSWQASAIVVKSNGTSCYANPTPVVDQKGTIHLLYAENFRNDSSVLYHITSKDNGTTWSEPTVLTRLFDSDSQKRAFHLPGPGHGIRLKNGRLLVQVWHRHSITYPQIQRNYGVSTLYSDDNGRSWQNSGYVPLSDSLQGNESRLVTLSNADVLMDARPSGVARQQKRLISVSRDSGKTWSPFSESSKVAFTAVDMGLNTIQYGNSRYLLSSYPLGPGRQNLVLQASRDQGSSWYQPKLIAKGKVNYSDIAVLKDGSILVLYGRGTPKEVVACRLSKDWIRTHLLEVER</sequence>
<dbReference type="EC" id="3.2.1.18" evidence="3"/>
<proteinExistence type="inferred from homology"/>
<dbReference type="RefSeq" id="WP_114792577.1">
    <property type="nucleotide sequence ID" value="NZ_CP139960.1"/>
</dbReference>
<dbReference type="GO" id="GO:0016798">
    <property type="term" value="F:hydrolase activity, acting on glycosyl bonds"/>
    <property type="evidence" value="ECO:0007669"/>
    <property type="project" value="UniProtKB-KW"/>
</dbReference>
<evidence type="ECO:0000256" key="3">
    <source>
        <dbReference type="ARBA" id="ARBA00012733"/>
    </source>
</evidence>
<keyword evidence="5" id="KW-0326">Glycosidase</keyword>
<dbReference type="InterPro" id="IPR011040">
    <property type="entry name" value="Sialidase"/>
</dbReference>
<evidence type="ECO:0000256" key="1">
    <source>
        <dbReference type="ARBA" id="ARBA00000427"/>
    </source>
</evidence>
<dbReference type="EMBL" id="CP139960">
    <property type="protein sequence ID" value="WQD38993.1"/>
    <property type="molecule type" value="Genomic_DNA"/>
</dbReference>
<gene>
    <name evidence="5" type="ORF">U0035_02385</name>
</gene>
<dbReference type="CDD" id="cd15482">
    <property type="entry name" value="Sialidase_non-viral"/>
    <property type="match status" value="1"/>
</dbReference>
<accession>A0ABZ0W6S9</accession>
<protein>
    <recommendedName>
        <fullName evidence="3">exo-alpha-sialidase</fullName>
        <ecNumber evidence="3">3.2.1.18</ecNumber>
    </recommendedName>
</protein>
<keyword evidence="6" id="KW-1185">Reference proteome</keyword>
<evidence type="ECO:0000256" key="2">
    <source>
        <dbReference type="ARBA" id="ARBA00009348"/>
    </source>
</evidence>
<dbReference type="Proteomes" id="UP001325680">
    <property type="component" value="Chromosome"/>
</dbReference>
<comment type="catalytic activity">
    <reaction evidence="1">
        <text>Hydrolysis of alpha-(2-&gt;3)-, alpha-(2-&gt;6)-, alpha-(2-&gt;8)- glycosidic linkages of terminal sialic acid residues in oligosaccharides, glycoproteins, glycolipids, colominic acid and synthetic substrates.</text>
        <dbReference type="EC" id="3.2.1.18"/>
    </reaction>
</comment>
<dbReference type="Pfam" id="PF13088">
    <property type="entry name" value="BNR_2"/>
    <property type="match status" value="1"/>
</dbReference>
<dbReference type="InterPro" id="IPR026856">
    <property type="entry name" value="Sialidase_fam"/>
</dbReference>
<evidence type="ECO:0000313" key="6">
    <source>
        <dbReference type="Proteomes" id="UP001325680"/>
    </source>
</evidence>
<name>A0ABZ0W6S9_9BACT</name>
<evidence type="ECO:0000259" key="4">
    <source>
        <dbReference type="Pfam" id="PF13088"/>
    </source>
</evidence>
<dbReference type="Gene3D" id="2.120.10.10">
    <property type="match status" value="1"/>
</dbReference>
<evidence type="ECO:0000313" key="5">
    <source>
        <dbReference type="EMBL" id="WQD38993.1"/>
    </source>
</evidence>
<reference evidence="5 6" key="1">
    <citation type="submission" date="2023-12" db="EMBL/GenBank/DDBJ databases">
        <title>Genome sequencing and assembly of bacterial species from a model synthetic community.</title>
        <authorList>
            <person name="Hogle S.L."/>
        </authorList>
    </citation>
    <scope>NUCLEOTIDE SEQUENCE [LARGE SCALE GENOMIC DNA]</scope>
    <source>
        <strain evidence="5 6">HAMBI_3031</strain>
    </source>
</reference>
<dbReference type="SUPFAM" id="SSF50939">
    <property type="entry name" value="Sialidases"/>
    <property type="match status" value="1"/>
</dbReference>
<keyword evidence="5" id="KW-0378">Hydrolase</keyword>
<feature type="domain" description="Sialidase" evidence="4">
    <location>
        <begin position="50"/>
        <end position="337"/>
    </location>
</feature>